<evidence type="ECO:0000313" key="3">
    <source>
        <dbReference type="WBParaSite" id="scf7180000423518.g11188"/>
    </source>
</evidence>
<dbReference type="Proteomes" id="UP000887560">
    <property type="component" value="Unplaced"/>
</dbReference>
<keyword evidence="1" id="KW-1133">Transmembrane helix</keyword>
<reference evidence="3" key="1">
    <citation type="submission" date="2022-11" db="UniProtKB">
        <authorList>
            <consortium name="WormBaseParasite"/>
        </authorList>
    </citation>
    <scope>IDENTIFICATION</scope>
</reference>
<feature type="transmembrane region" description="Helical" evidence="1">
    <location>
        <begin position="92"/>
        <end position="123"/>
    </location>
</feature>
<dbReference type="WBParaSite" id="scf7180000423518.g11188">
    <property type="protein sequence ID" value="scf7180000423518.g11188"/>
    <property type="gene ID" value="scf7180000423518.g11188"/>
</dbReference>
<dbReference type="AlphaFoldDB" id="A0A915P6J2"/>
<evidence type="ECO:0000313" key="2">
    <source>
        <dbReference type="Proteomes" id="UP000887560"/>
    </source>
</evidence>
<name>A0A915P6J2_9BILA</name>
<accession>A0A915P6J2</accession>
<keyword evidence="1" id="KW-0472">Membrane</keyword>
<feature type="transmembrane region" description="Helical" evidence="1">
    <location>
        <begin position="144"/>
        <end position="168"/>
    </location>
</feature>
<proteinExistence type="predicted"/>
<sequence length="214" mass="24645">MSQSNILTPLTAARREKFKCSFFCFRTSVEDATFFISVFCILSSLLIFILHSKSSQFLKDEMFTDKVFLLTTFSVIINVFVIIALFTRIAAFLWPFIIIQAIGILINSNFLFIMAMTVLETFLNTLKGYSFKISIDQQYRFEKLNGFVVLGLIFLFQLKIFSIIWGSYNAIKLEQITKKLAEELENIKIGENNKKIITTCSTSKIVNDEKFIIP</sequence>
<feature type="transmembrane region" description="Helical" evidence="1">
    <location>
        <begin position="67"/>
        <end position="86"/>
    </location>
</feature>
<protein>
    <submittedName>
        <fullName evidence="3">Uncharacterized protein</fullName>
    </submittedName>
</protein>
<keyword evidence="1" id="KW-0812">Transmembrane</keyword>
<keyword evidence="2" id="KW-1185">Reference proteome</keyword>
<feature type="transmembrane region" description="Helical" evidence="1">
    <location>
        <begin position="32"/>
        <end position="51"/>
    </location>
</feature>
<organism evidence="2 3">
    <name type="scientific">Meloidogyne floridensis</name>
    <dbReference type="NCBI Taxonomy" id="298350"/>
    <lineage>
        <taxon>Eukaryota</taxon>
        <taxon>Metazoa</taxon>
        <taxon>Ecdysozoa</taxon>
        <taxon>Nematoda</taxon>
        <taxon>Chromadorea</taxon>
        <taxon>Rhabditida</taxon>
        <taxon>Tylenchina</taxon>
        <taxon>Tylenchomorpha</taxon>
        <taxon>Tylenchoidea</taxon>
        <taxon>Meloidogynidae</taxon>
        <taxon>Meloidogyninae</taxon>
        <taxon>Meloidogyne</taxon>
    </lineage>
</organism>
<evidence type="ECO:0000256" key="1">
    <source>
        <dbReference type="SAM" id="Phobius"/>
    </source>
</evidence>